<dbReference type="Pfam" id="PF06179">
    <property type="entry name" value="Med22"/>
    <property type="match status" value="1"/>
</dbReference>
<protein>
    <submittedName>
        <fullName evidence="6">Uncharacterized protein</fullName>
    </submittedName>
</protein>
<gene>
    <name evidence="6" type="ORF">M408DRAFT_329409</name>
</gene>
<evidence type="ECO:0000313" key="7">
    <source>
        <dbReference type="Proteomes" id="UP000054097"/>
    </source>
</evidence>
<dbReference type="PANTHER" id="PTHR40630:SF1">
    <property type="entry name" value="DNA-BINDING PROTEIN"/>
    <property type="match status" value="1"/>
</dbReference>
<dbReference type="GO" id="GO:0016592">
    <property type="term" value="C:mediator complex"/>
    <property type="evidence" value="ECO:0007669"/>
    <property type="project" value="InterPro"/>
</dbReference>
<dbReference type="GO" id="GO:0003712">
    <property type="term" value="F:transcription coregulator activity"/>
    <property type="evidence" value="ECO:0007669"/>
    <property type="project" value="InterPro"/>
</dbReference>
<comment type="similarity">
    <text evidence="2">Belongs to the Mediator complex subunit 22 family.</text>
</comment>
<evidence type="ECO:0000256" key="1">
    <source>
        <dbReference type="ARBA" id="ARBA00004123"/>
    </source>
</evidence>
<dbReference type="GO" id="GO:0006357">
    <property type="term" value="P:regulation of transcription by RNA polymerase II"/>
    <property type="evidence" value="ECO:0007669"/>
    <property type="project" value="InterPro"/>
</dbReference>
<dbReference type="OrthoDB" id="203279at2759"/>
<dbReference type="EMBL" id="KN824292">
    <property type="protein sequence ID" value="KIM28663.1"/>
    <property type="molecule type" value="Genomic_DNA"/>
</dbReference>
<proteinExistence type="inferred from homology"/>
<evidence type="ECO:0000313" key="6">
    <source>
        <dbReference type="EMBL" id="KIM28663.1"/>
    </source>
</evidence>
<evidence type="ECO:0000256" key="2">
    <source>
        <dbReference type="ARBA" id="ARBA00005942"/>
    </source>
</evidence>
<evidence type="ECO:0000256" key="3">
    <source>
        <dbReference type="ARBA" id="ARBA00023015"/>
    </source>
</evidence>
<dbReference type="STRING" id="933852.A0A0C2WR76"/>
<dbReference type="InterPro" id="IPR009332">
    <property type="entry name" value="Med22"/>
</dbReference>
<keyword evidence="5" id="KW-0539">Nucleus</keyword>
<reference evidence="7" key="2">
    <citation type="submission" date="2015-01" db="EMBL/GenBank/DDBJ databases">
        <title>Evolutionary Origins and Diversification of the Mycorrhizal Mutualists.</title>
        <authorList>
            <consortium name="DOE Joint Genome Institute"/>
            <consortium name="Mycorrhizal Genomics Consortium"/>
            <person name="Kohler A."/>
            <person name="Kuo A."/>
            <person name="Nagy L.G."/>
            <person name="Floudas D."/>
            <person name="Copeland A."/>
            <person name="Barry K.W."/>
            <person name="Cichocki N."/>
            <person name="Veneault-Fourrey C."/>
            <person name="LaButti K."/>
            <person name="Lindquist E.A."/>
            <person name="Lipzen A."/>
            <person name="Lundell T."/>
            <person name="Morin E."/>
            <person name="Murat C."/>
            <person name="Riley R."/>
            <person name="Ohm R."/>
            <person name="Sun H."/>
            <person name="Tunlid A."/>
            <person name="Henrissat B."/>
            <person name="Grigoriev I.V."/>
            <person name="Hibbett D.S."/>
            <person name="Martin F."/>
        </authorList>
    </citation>
    <scope>NUCLEOTIDE SEQUENCE [LARGE SCALE GENOMIC DNA]</scope>
    <source>
        <strain evidence="7">MAFF 305830</strain>
    </source>
</reference>
<evidence type="ECO:0000256" key="5">
    <source>
        <dbReference type="ARBA" id="ARBA00023242"/>
    </source>
</evidence>
<organism evidence="6 7">
    <name type="scientific">Serendipita vermifera MAFF 305830</name>
    <dbReference type="NCBI Taxonomy" id="933852"/>
    <lineage>
        <taxon>Eukaryota</taxon>
        <taxon>Fungi</taxon>
        <taxon>Dikarya</taxon>
        <taxon>Basidiomycota</taxon>
        <taxon>Agaricomycotina</taxon>
        <taxon>Agaricomycetes</taxon>
        <taxon>Sebacinales</taxon>
        <taxon>Serendipitaceae</taxon>
        <taxon>Serendipita</taxon>
    </lineage>
</organism>
<dbReference type="PANTHER" id="PTHR40630">
    <property type="entry name" value="POSSIBLE DNA-BINDING PROTEIN"/>
    <property type="match status" value="1"/>
</dbReference>
<keyword evidence="4" id="KW-0804">Transcription</keyword>
<keyword evidence="7" id="KW-1185">Reference proteome</keyword>
<reference evidence="6 7" key="1">
    <citation type="submission" date="2014-04" db="EMBL/GenBank/DDBJ databases">
        <authorList>
            <consortium name="DOE Joint Genome Institute"/>
            <person name="Kuo A."/>
            <person name="Zuccaro A."/>
            <person name="Kohler A."/>
            <person name="Nagy L.G."/>
            <person name="Floudas D."/>
            <person name="Copeland A."/>
            <person name="Barry K.W."/>
            <person name="Cichocki N."/>
            <person name="Veneault-Fourrey C."/>
            <person name="LaButti K."/>
            <person name="Lindquist E.A."/>
            <person name="Lipzen A."/>
            <person name="Lundell T."/>
            <person name="Morin E."/>
            <person name="Murat C."/>
            <person name="Sun H."/>
            <person name="Tunlid A."/>
            <person name="Henrissat B."/>
            <person name="Grigoriev I.V."/>
            <person name="Hibbett D.S."/>
            <person name="Martin F."/>
            <person name="Nordberg H.P."/>
            <person name="Cantor M.N."/>
            <person name="Hua S.X."/>
        </authorList>
    </citation>
    <scope>NUCLEOTIDE SEQUENCE [LARGE SCALE GENOMIC DNA]</scope>
    <source>
        <strain evidence="6 7">MAFF 305830</strain>
    </source>
</reference>
<comment type="subcellular location">
    <subcellularLocation>
        <location evidence="1">Nucleus</location>
    </subcellularLocation>
</comment>
<evidence type="ECO:0000256" key="4">
    <source>
        <dbReference type="ARBA" id="ARBA00023163"/>
    </source>
</evidence>
<accession>A0A0C2WR76</accession>
<keyword evidence="3" id="KW-0805">Transcription regulation</keyword>
<dbReference type="AlphaFoldDB" id="A0A0C2WR76"/>
<sequence length="102" mass="11485">MQRPKDDFQTDALRPAALPSASLKTRTAEEHTIEQSSDAYLDSVYEDWNKKVDTEVETLVEGMVELVHIASIGNKDKFKVAQEAFEAQCRTESMVRSACSLF</sequence>
<name>A0A0C2WR76_SERVB</name>
<dbReference type="InterPro" id="IPR021487">
    <property type="entry name" value="DUF3140"/>
</dbReference>
<dbReference type="Proteomes" id="UP000054097">
    <property type="component" value="Unassembled WGS sequence"/>
</dbReference>
<dbReference type="HOGENOM" id="CLU_2279222_0_0_1"/>